<keyword evidence="1" id="KW-0732">Signal</keyword>
<feature type="signal peptide" evidence="1">
    <location>
        <begin position="1"/>
        <end position="26"/>
    </location>
</feature>
<organism evidence="2 3">
    <name type="scientific">Companilactobacillus mishanensis</name>
    <dbReference type="NCBI Taxonomy" id="2486008"/>
    <lineage>
        <taxon>Bacteria</taxon>
        <taxon>Bacillati</taxon>
        <taxon>Bacillota</taxon>
        <taxon>Bacilli</taxon>
        <taxon>Lactobacillales</taxon>
        <taxon>Lactobacillaceae</taxon>
        <taxon>Companilactobacillus</taxon>
    </lineage>
</organism>
<evidence type="ECO:0000313" key="2">
    <source>
        <dbReference type="EMBL" id="MQS52994.1"/>
    </source>
</evidence>
<evidence type="ECO:0008006" key="4">
    <source>
        <dbReference type="Google" id="ProtNLM"/>
    </source>
</evidence>
<feature type="chain" id="PRO_5039093801" description="Surface layer protein A domain-containing protein" evidence="1">
    <location>
        <begin position="27"/>
        <end position="119"/>
    </location>
</feature>
<protein>
    <recommendedName>
        <fullName evidence="4">Surface layer protein A domain-containing protein</fullName>
    </recommendedName>
</protein>
<name>A0A5P0ZIU8_9LACO</name>
<dbReference type="RefSeq" id="WP_153383532.1">
    <property type="nucleotide sequence ID" value="NZ_VDFM01000010.1"/>
</dbReference>
<dbReference type="OrthoDB" id="2288810at2"/>
<reference evidence="2 3" key="1">
    <citation type="journal article" date="2019" name="Syst. Appl. Microbiol.">
        <title>Polyphasic characterization of two novel Lactobacillus spp. isolated from blown salami packages: Description of Lactobacillus halodurans sp. nov. and Lactobacillus salsicarnum sp. nov.</title>
        <authorList>
            <person name="Schuster J.A."/>
            <person name="Klingl A."/>
            <person name="Vogel R.F."/>
            <person name="Ehrmann M.A."/>
        </authorList>
    </citation>
    <scope>NUCLEOTIDE SEQUENCE [LARGE SCALE GENOMIC DNA]</scope>
    <source>
        <strain evidence="2 3">TMW 1.2118</strain>
    </source>
</reference>
<evidence type="ECO:0000313" key="3">
    <source>
        <dbReference type="Proteomes" id="UP000380386"/>
    </source>
</evidence>
<evidence type="ECO:0000256" key="1">
    <source>
        <dbReference type="SAM" id="SignalP"/>
    </source>
</evidence>
<sequence length="119" mass="13293">MKINKTFKGVLAAAMMLSVGVAPVVAMSNVNTVQASPESRDFPDGTKFPDPETLIVYSDGGDSVVFLRNYNNGKLTMSNRGLANDSGWYADEYMWVQGEKYYRVSTNEWVASRDILYFD</sequence>
<dbReference type="Proteomes" id="UP000380386">
    <property type="component" value="Unassembled WGS sequence"/>
</dbReference>
<proteinExistence type="predicted"/>
<gene>
    <name evidence="2" type="ORF">FHL02_08170</name>
</gene>
<comment type="caution">
    <text evidence="2">The sequence shown here is derived from an EMBL/GenBank/DDBJ whole genome shotgun (WGS) entry which is preliminary data.</text>
</comment>
<dbReference type="EMBL" id="VDFM01000010">
    <property type="protein sequence ID" value="MQS52994.1"/>
    <property type="molecule type" value="Genomic_DNA"/>
</dbReference>
<dbReference type="AlphaFoldDB" id="A0A5P0ZIU8"/>
<accession>A0A5P0ZIU8</accession>